<dbReference type="Proteomes" id="UP000798488">
    <property type="component" value="Unassembled WGS sequence"/>
</dbReference>
<accession>A0A9D3AZ68</accession>
<organism evidence="12 13">
    <name type="scientific">Sporotomaculum syntrophicum</name>
    <dbReference type="NCBI Taxonomy" id="182264"/>
    <lineage>
        <taxon>Bacteria</taxon>
        <taxon>Bacillati</taxon>
        <taxon>Bacillota</taxon>
        <taxon>Clostridia</taxon>
        <taxon>Eubacteriales</taxon>
        <taxon>Desulfallaceae</taxon>
        <taxon>Sporotomaculum</taxon>
    </lineage>
</organism>
<dbReference type="AlphaFoldDB" id="A0A9D3AZ68"/>
<dbReference type="NCBIfam" id="NF006830">
    <property type="entry name" value="PRK09355.1"/>
    <property type="match status" value="1"/>
</dbReference>
<comment type="pathway">
    <text evidence="3 11">Cofactor biosynthesis; thiamine diphosphate biosynthesis; 4-methyl-5-(2-phosphoethyl)-thiazole from 5-(2-hydroxyethyl)-4-methylthiazole: step 1/1.</text>
</comment>
<keyword evidence="8 11" id="KW-0067">ATP-binding</keyword>
<dbReference type="EC" id="2.7.1.50" evidence="11"/>
<evidence type="ECO:0000256" key="3">
    <source>
        <dbReference type="ARBA" id="ARBA00004868"/>
    </source>
</evidence>
<keyword evidence="6 11" id="KW-0547">Nucleotide-binding</keyword>
<keyword evidence="10 11" id="KW-0784">Thiamine biosynthesis</keyword>
<evidence type="ECO:0000256" key="8">
    <source>
        <dbReference type="ARBA" id="ARBA00022840"/>
    </source>
</evidence>
<evidence type="ECO:0000256" key="4">
    <source>
        <dbReference type="ARBA" id="ARBA00022679"/>
    </source>
</evidence>
<keyword evidence="9 11" id="KW-0460">Magnesium</keyword>
<keyword evidence="5 11" id="KW-0479">Metal-binding</keyword>
<feature type="binding site" evidence="11">
    <location>
        <position position="203"/>
    </location>
    <ligand>
        <name>substrate</name>
    </ligand>
</feature>
<evidence type="ECO:0000256" key="1">
    <source>
        <dbReference type="ARBA" id="ARBA00001771"/>
    </source>
</evidence>
<comment type="cofactor">
    <cofactor evidence="2 11">
        <name>Mg(2+)</name>
        <dbReference type="ChEBI" id="CHEBI:18420"/>
    </cofactor>
</comment>
<gene>
    <name evidence="11 12" type="primary">thiM</name>
    <name evidence="12" type="ORF">SPSYN_01656</name>
</gene>
<protein>
    <recommendedName>
        <fullName evidence="11">Hydroxyethylthiazole kinase</fullName>
        <ecNumber evidence="11">2.7.1.50</ecNumber>
    </recommendedName>
    <alternativeName>
        <fullName evidence="11">4-methyl-5-beta-hydroxyethylthiazole kinase</fullName>
        <shortName evidence="11">TH kinase</shortName>
        <shortName evidence="11">Thz kinase</shortName>
    </alternativeName>
</protein>
<keyword evidence="7 11" id="KW-0418">Kinase</keyword>
<evidence type="ECO:0000256" key="7">
    <source>
        <dbReference type="ARBA" id="ARBA00022777"/>
    </source>
</evidence>
<dbReference type="GO" id="GO:0009228">
    <property type="term" value="P:thiamine biosynthetic process"/>
    <property type="evidence" value="ECO:0007669"/>
    <property type="project" value="UniProtKB-KW"/>
</dbReference>
<feature type="binding site" evidence="11">
    <location>
        <position position="130"/>
    </location>
    <ligand>
        <name>ATP</name>
        <dbReference type="ChEBI" id="CHEBI:30616"/>
    </ligand>
</feature>
<proteinExistence type="inferred from homology"/>
<dbReference type="NCBIfam" id="TIGR00694">
    <property type="entry name" value="thiM"/>
    <property type="match status" value="1"/>
</dbReference>
<dbReference type="InterPro" id="IPR029056">
    <property type="entry name" value="Ribokinase-like"/>
</dbReference>
<dbReference type="PIRSF" id="PIRSF000513">
    <property type="entry name" value="Thz_kinase"/>
    <property type="match status" value="1"/>
</dbReference>
<evidence type="ECO:0000313" key="13">
    <source>
        <dbReference type="Proteomes" id="UP000798488"/>
    </source>
</evidence>
<dbReference type="GO" id="GO:0009229">
    <property type="term" value="P:thiamine diphosphate biosynthetic process"/>
    <property type="evidence" value="ECO:0007669"/>
    <property type="project" value="UniProtKB-UniRule"/>
</dbReference>
<sequence>MNNREQGETYMLESIARCLRSVREETPLVQAITNYVTINDCANILLCFGASPAMAEARAEVEEFVGLISALYINIGTLTDEQYDAAVKAVRKAAELNKPVVLDPVACGAISRKTTVIEELLTVGKISVIKGNMGEIKSLAGLGGQLRGVDSIDDGTGGIEACKILAQRYNTIIAATGPTDIITDGERTCLVENGSPMLTMITGAGCMVGALTAATVGVTEDPFIATTAAVLAMGLAGEMAADSLPAVLPGTFRARLFDYIYCMTREELLKGGKVQCL</sequence>
<reference evidence="12" key="1">
    <citation type="submission" date="2016-02" db="EMBL/GenBank/DDBJ databases">
        <title>Draft Genome Sequence of Sporotomaculum syntrophicum Strain FB, a Syntrophic Benzoate Degrader.</title>
        <authorList>
            <person name="Nobu M.K."/>
            <person name="Narihiro T."/>
            <person name="Qiu Y.-L."/>
            <person name="Ohashi A."/>
            <person name="Liu W.-T."/>
            <person name="Yuji S."/>
        </authorList>
    </citation>
    <scope>NUCLEOTIDE SEQUENCE</scope>
    <source>
        <strain evidence="12">FB</strain>
    </source>
</reference>
<evidence type="ECO:0000313" key="12">
    <source>
        <dbReference type="EMBL" id="KAF1085513.1"/>
    </source>
</evidence>
<feature type="binding site" evidence="11">
    <location>
        <position position="54"/>
    </location>
    <ligand>
        <name>substrate</name>
    </ligand>
</feature>
<dbReference type="Gene3D" id="3.40.1190.20">
    <property type="match status" value="1"/>
</dbReference>
<comment type="similarity">
    <text evidence="11">Belongs to the Thz kinase family.</text>
</comment>
<dbReference type="PRINTS" id="PR01099">
    <property type="entry name" value="HYETHTZKNASE"/>
</dbReference>
<keyword evidence="13" id="KW-1185">Reference proteome</keyword>
<dbReference type="HAMAP" id="MF_00228">
    <property type="entry name" value="Thz_kinase"/>
    <property type="match status" value="1"/>
</dbReference>
<feature type="binding site" evidence="11">
    <location>
        <position position="176"/>
    </location>
    <ligand>
        <name>ATP</name>
        <dbReference type="ChEBI" id="CHEBI:30616"/>
    </ligand>
</feature>
<evidence type="ECO:0000256" key="2">
    <source>
        <dbReference type="ARBA" id="ARBA00001946"/>
    </source>
</evidence>
<evidence type="ECO:0000256" key="5">
    <source>
        <dbReference type="ARBA" id="ARBA00022723"/>
    </source>
</evidence>
<dbReference type="Pfam" id="PF02110">
    <property type="entry name" value="HK"/>
    <property type="match status" value="1"/>
</dbReference>
<evidence type="ECO:0000256" key="11">
    <source>
        <dbReference type="HAMAP-Rule" id="MF_00228"/>
    </source>
</evidence>
<evidence type="ECO:0000256" key="10">
    <source>
        <dbReference type="ARBA" id="ARBA00022977"/>
    </source>
</evidence>
<evidence type="ECO:0000256" key="6">
    <source>
        <dbReference type="ARBA" id="ARBA00022741"/>
    </source>
</evidence>
<dbReference type="GO" id="GO:0005524">
    <property type="term" value="F:ATP binding"/>
    <property type="evidence" value="ECO:0007669"/>
    <property type="project" value="UniProtKB-UniRule"/>
</dbReference>
<evidence type="ECO:0000256" key="9">
    <source>
        <dbReference type="ARBA" id="ARBA00022842"/>
    </source>
</evidence>
<comment type="caution">
    <text evidence="12">The sequence shown here is derived from an EMBL/GenBank/DDBJ whole genome shotgun (WGS) entry which is preliminary data.</text>
</comment>
<comment type="catalytic activity">
    <reaction evidence="1 11">
        <text>5-(2-hydroxyethyl)-4-methylthiazole + ATP = 4-methyl-5-(2-phosphooxyethyl)-thiazole + ADP + H(+)</text>
        <dbReference type="Rhea" id="RHEA:24212"/>
        <dbReference type="ChEBI" id="CHEBI:15378"/>
        <dbReference type="ChEBI" id="CHEBI:17957"/>
        <dbReference type="ChEBI" id="CHEBI:30616"/>
        <dbReference type="ChEBI" id="CHEBI:58296"/>
        <dbReference type="ChEBI" id="CHEBI:456216"/>
        <dbReference type="EC" id="2.7.1.50"/>
    </reaction>
</comment>
<dbReference type="EMBL" id="LSRS01000003">
    <property type="protein sequence ID" value="KAF1085513.1"/>
    <property type="molecule type" value="Genomic_DNA"/>
</dbReference>
<dbReference type="GO" id="GO:0004417">
    <property type="term" value="F:hydroxyethylthiazole kinase activity"/>
    <property type="evidence" value="ECO:0007669"/>
    <property type="project" value="UniProtKB-UniRule"/>
</dbReference>
<comment type="function">
    <text evidence="11">Catalyzes the phosphorylation of the hydroxyl group of 4-methyl-5-beta-hydroxyethylthiazole (THZ).</text>
</comment>
<dbReference type="GO" id="GO:0000287">
    <property type="term" value="F:magnesium ion binding"/>
    <property type="evidence" value="ECO:0007669"/>
    <property type="project" value="UniProtKB-UniRule"/>
</dbReference>
<name>A0A9D3AZ68_9FIRM</name>
<dbReference type="InterPro" id="IPR000417">
    <property type="entry name" value="Hyethyz_kinase"/>
</dbReference>
<keyword evidence="4 11" id="KW-0808">Transferase</keyword>
<dbReference type="SUPFAM" id="SSF53613">
    <property type="entry name" value="Ribokinase-like"/>
    <property type="match status" value="1"/>
</dbReference>
<dbReference type="CDD" id="cd01170">
    <property type="entry name" value="THZ_kinase"/>
    <property type="match status" value="1"/>
</dbReference>